<reference evidence="2 4" key="1">
    <citation type="submission" date="2016-10" db="EMBL/GenBank/DDBJ databases">
        <authorList>
            <person name="Cai Z."/>
        </authorList>
    </citation>
    <scope>NUCLEOTIDE SEQUENCE [LARGE SCALE GENOMIC DNA]</scope>
    <source>
        <strain evidence="2 4">DSM 25227</strain>
    </source>
</reference>
<proteinExistence type="predicted"/>
<sequence length="41" mass="4530">MLRTITIGNYLSIQGTFVKMLKDGLMEVRVGSRTYAGRPVG</sequence>
<reference evidence="1 3" key="2">
    <citation type="submission" date="2018-03" db="EMBL/GenBank/DDBJ databases">
        <title>Genomic Encyclopedia of Archaeal and Bacterial Type Strains, Phase II (KMG-II): from individual species to whole genera.</title>
        <authorList>
            <person name="Goeker M."/>
        </authorList>
    </citation>
    <scope>NUCLEOTIDE SEQUENCE [LARGE SCALE GENOMIC DNA]</scope>
    <source>
        <strain evidence="1 3">DSM 25227</strain>
    </source>
</reference>
<accession>A0A2Y9A1Z3</accession>
<dbReference type="AlphaFoldDB" id="A0A2Y9A1Z3"/>
<dbReference type="Proteomes" id="UP000251571">
    <property type="component" value="Unassembled WGS sequence"/>
</dbReference>
<evidence type="ECO:0000313" key="2">
    <source>
        <dbReference type="EMBL" id="SSA38414.1"/>
    </source>
</evidence>
<gene>
    <name evidence="1" type="ORF">BCF38_101545</name>
    <name evidence="2" type="ORF">SAMN05421539_101545</name>
</gene>
<dbReference type="EMBL" id="QGDJ01000001">
    <property type="protein sequence ID" value="PWJ22136.1"/>
    <property type="molecule type" value="Genomic_DNA"/>
</dbReference>
<name>A0A2Y9A1Z3_9RHOB</name>
<evidence type="ECO:0000313" key="1">
    <source>
        <dbReference type="EMBL" id="PWJ22136.1"/>
    </source>
</evidence>
<evidence type="ECO:0000313" key="3">
    <source>
        <dbReference type="Proteomes" id="UP000245839"/>
    </source>
</evidence>
<keyword evidence="3" id="KW-1185">Reference proteome</keyword>
<dbReference type="Proteomes" id="UP000245839">
    <property type="component" value="Unassembled WGS sequence"/>
</dbReference>
<organism evidence="2 4">
    <name type="scientific">Jannaschia seohaensis</name>
    <dbReference type="NCBI Taxonomy" id="475081"/>
    <lineage>
        <taxon>Bacteria</taxon>
        <taxon>Pseudomonadati</taxon>
        <taxon>Pseudomonadota</taxon>
        <taxon>Alphaproteobacteria</taxon>
        <taxon>Rhodobacterales</taxon>
        <taxon>Roseobacteraceae</taxon>
        <taxon>Jannaschia</taxon>
    </lineage>
</organism>
<evidence type="ECO:0000313" key="4">
    <source>
        <dbReference type="Proteomes" id="UP000251571"/>
    </source>
</evidence>
<dbReference type="EMBL" id="UETC01000001">
    <property type="protein sequence ID" value="SSA38414.1"/>
    <property type="molecule type" value="Genomic_DNA"/>
</dbReference>
<protein>
    <submittedName>
        <fullName evidence="2">Uncharacterized protein</fullName>
    </submittedName>
</protein>